<feature type="transmembrane region" description="Helical" evidence="1">
    <location>
        <begin position="154"/>
        <end position="172"/>
    </location>
</feature>
<protein>
    <submittedName>
        <fullName evidence="2">Uncharacterized protein</fullName>
    </submittedName>
</protein>
<feature type="transmembrane region" description="Helical" evidence="1">
    <location>
        <begin position="77"/>
        <end position="100"/>
    </location>
</feature>
<evidence type="ECO:0000256" key="1">
    <source>
        <dbReference type="SAM" id="Phobius"/>
    </source>
</evidence>
<keyword evidence="1" id="KW-0812">Transmembrane</keyword>
<dbReference type="AlphaFoldDB" id="A0A0G4B409"/>
<feature type="transmembrane region" description="Helical" evidence="1">
    <location>
        <begin position="130"/>
        <end position="148"/>
    </location>
</feature>
<reference evidence="2 3" key="1">
    <citation type="journal article" date="2015" name="Nature">
        <title>rRNA introns, odd ribosomes, and small enigmatic genomes across a large radiation of phyla.</title>
        <authorList>
            <person name="Brown C.T."/>
            <person name="Hug L.A."/>
            <person name="Thomas B.C."/>
            <person name="Sharon I."/>
            <person name="Castelle C.J."/>
            <person name="Singh A."/>
            <person name="Wilkins M.J."/>
            <person name="Williams K.H."/>
            <person name="Banfield J.F."/>
        </authorList>
    </citation>
    <scope>NUCLEOTIDE SEQUENCE [LARGE SCALE GENOMIC DNA]</scope>
</reference>
<gene>
    <name evidence="2" type="ORF">UT28_C0001G0929</name>
</gene>
<evidence type="ECO:0000313" key="3">
    <source>
        <dbReference type="Proteomes" id="UP000035648"/>
    </source>
</evidence>
<evidence type="ECO:0000313" key="2">
    <source>
        <dbReference type="EMBL" id="AKM82706.1"/>
    </source>
</evidence>
<keyword evidence="1" id="KW-0472">Membrane</keyword>
<sequence length="221" mass="25199">MINLLIIFAALILFAYLTNFLLVRSFLGFRWRFFVAPGVIIHELSHAFACVLMFAKVKKISFFDKDGGSVTHEKSKIPIIGPILISLAPLAVGIFLFFFLGRIIHLDGSLDTSAVVNNLKTIYCQIDFTNWRNILIVYLLLSIAVTMTPSWQDLINMLLPLVILAGSFYLLFRFTHLVNFSQYEPFVLHLTPILDLVVFVLAVCLAISFIFYLITWAVFQR</sequence>
<feature type="transmembrane region" description="Helical" evidence="1">
    <location>
        <begin position="193"/>
        <end position="219"/>
    </location>
</feature>
<feature type="transmembrane region" description="Helical" evidence="1">
    <location>
        <begin position="34"/>
        <end position="57"/>
    </location>
</feature>
<organism evidence="2 3">
    <name type="scientific">Berkelbacteria bacterium GW2011_GWE1_39_12</name>
    <dbReference type="NCBI Taxonomy" id="1618337"/>
    <lineage>
        <taxon>Bacteria</taxon>
        <taxon>Candidatus Berkelbacteria</taxon>
    </lineage>
</organism>
<proteinExistence type="predicted"/>
<accession>A0A0G4B409</accession>
<feature type="transmembrane region" description="Helical" evidence="1">
    <location>
        <begin position="6"/>
        <end position="27"/>
    </location>
</feature>
<dbReference type="EMBL" id="CP011213">
    <property type="protein sequence ID" value="AKM82706.1"/>
    <property type="molecule type" value="Genomic_DNA"/>
</dbReference>
<keyword evidence="1" id="KW-1133">Transmembrane helix</keyword>
<name>A0A0G4B409_9BACT</name>
<dbReference type="KEGG" id="bbgw:UT28_C0001G0929"/>
<dbReference type="Proteomes" id="UP000035648">
    <property type="component" value="Chromosome"/>
</dbReference>